<keyword evidence="3" id="KW-1185">Reference proteome</keyword>
<sequence length="801" mass="90237">MKFVSKPANNLGHWLSLILKEVSNRAMSVIFVLLIFILLWFVPQINDLILVLNQSCNHWITTPVFFTTLVVFAFFISALGDYFSPPGLRQTNNGIFPDYPTKKMYYFRVPKDAMEVFIDAKIRGVYPQNATLQESSGQYIRRVFPKLLGSLLILVATFAVNHTFTEVYGKSIAGGNTIFYVFLVAFLLLLHQNIALWITEQLAKFPKLITYGPIVLASVCIVVIVILGFFNRGGTREDSVRLFYALLSLTMLFLILSLSYNTYVLWLKQKIGGRLIVLCIMFILLGYLALFFDPTLFEAYFTPISIIMICLIGIYTALNVVKIFGKLLDLQLLGITTIIAIALATYNAGKKDFDHYEASHTSEMKHQPSDRLSIKAYSEAWVADRLELIKQQKAGEKFPIILVSAEGGGSRAGLWSFLVQSYLFDHDPDYFEKYLFAMTGASGGGVGNNMFYVQANELLSNPNAKPLKFDNWSPKYSCENDTLGFKYRASRIYNNDYLSSSVASLLGRDLLKSITNICIDYEDRGRMLEQQWSSAFNEVFDRNDDPLNKAYLDMMPQKGVHDYIRPLLITNTTELKSGERMVISPVAIAEDKNNMAAFKDMLALYPHKDKMIRRSAAMSMNARFPYVSPAARITGLGQYGDAGYYNNIGGEVTVRLKNALVKALTLAIENDSTIADKYIIKHLVISNFEKHTALSYSSQLLAPLSLVASATFAHPKQNENSFSNLIDIESKRVKIPIEAPTGISKWVRSFTSDTETDSIEPVIPLGRYMSRAAVRALEYRLEDKAVVDCLNEVLEMRNPNP</sequence>
<feature type="transmembrane region" description="Helical" evidence="1">
    <location>
        <begin position="242"/>
        <end position="263"/>
    </location>
</feature>
<feature type="transmembrane region" description="Helical" evidence="1">
    <location>
        <begin position="177"/>
        <end position="196"/>
    </location>
</feature>
<comment type="caution">
    <text evidence="2">The sequence shown here is derived from an EMBL/GenBank/DDBJ whole genome shotgun (WGS) entry which is preliminary data.</text>
</comment>
<feature type="transmembrane region" description="Helical" evidence="1">
    <location>
        <begin position="299"/>
        <end position="318"/>
    </location>
</feature>
<dbReference type="AlphaFoldDB" id="A0A842IST8"/>
<name>A0A842IST8_9FLAO</name>
<feature type="transmembrane region" description="Helical" evidence="1">
    <location>
        <begin position="147"/>
        <end position="165"/>
    </location>
</feature>
<feature type="transmembrane region" description="Helical" evidence="1">
    <location>
        <begin position="63"/>
        <end position="83"/>
    </location>
</feature>
<feature type="transmembrane region" description="Helical" evidence="1">
    <location>
        <begin position="275"/>
        <end position="293"/>
    </location>
</feature>
<protein>
    <recommendedName>
        <fullName evidence="4">Patatin-like phospholipase</fullName>
    </recommendedName>
</protein>
<evidence type="ECO:0000256" key="1">
    <source>
        <dbReference type="SAM" id="Phobius"/>
    </source>
</evidence>
<keyword evidence="1" id="KW-0812">Transmembrane</keyword>
<feature type="transmembrane region" description="Helical" evidence="1">
    <location>
        <begin position="208"/>
        <end position="230"/>
    </location>
</feature>
<dbReference type="EMBL" id="JACLCP010000002">
    <property type="protein sequence ID" value="MBC2844904.1"/>
    <property type="molecule type" value="Genomic_DNA"/>
</dbReference>
<evidence type="ECO:0000313" key="2">
    <source>
        <dbReference type="EMBL" id="MBC2844904.1"/>
    </source>
</evidence>
<feature type="transmembrane region" description="Helical" evidence="1">
    <location>
        <begin position="26"/>
        <end position="43"/>
    </location>
</feature>
<evidence type="ECO:0008006" key="4">
    <source>
        <dbReference type="Google" id="ProtNLM"/>
    </source>
</evidence>
<keyword evidence="1" id="KW-0472">Membrane</keyword>
<feature type="transmembrane region" description="Helical" evidence="1">
    <location>
        <begin position="330"/>
        <end position="349"/>
    </location>
</feature>
<dbReference type="RefSeq" id="WP_185788628.1">
    <property type="nucleotide sequence ID" value="NZ_JACLCP010000002.1"/>
</dbReference>
<keyword evidence="1" id="KW-1133">Transmembrane helix</keyword>
<proteinExistence type="predicted"/>
<gene>
    <name evidence="2" type="ORF">H7F21_07365</name>
</gene>
<reference evidence="2" key="1">
    <citation type="submission" date="2020-08" db="EMBL/GenBank/DDBJ databases">
        <title>Winogradskyella ouciana sp. nov., isolated from the hadal seawater of the Mariana Trench.</title>
        <authorList>
            <person name="He X."/>
        </authorList>
    </citation>
    <scope>NUCLEOTIDE SEQUENCE [LARGE SCALE GENOMIC DNA]</scope>
    <source>
        <strain evidence="2">KCTC 52348</strain>
    </source>
</reference>
<dbReference type="Proteomes" id="UP000533900">
    <property type="component" value="Unassembled WGS sequence"/>
</dbReference>
<accession>A0A842IST8</accession>
<evidence type="ECO:0000313" key="3">
    <source>
        <dbReference type="Proteomes" id="UP000533900"/>
    </source>
</evidence>
<organism evidence="2 3">
    <name type="scientific">Winogradskyella flava</name>
    <dbReference type="NCBI Taxonomy" id="1884876"/>
    <lineage>
        <taxon>Bacteria</taxon>
        <taxon>Pseudomonadati</taxon>
        <taxon>Bacteroidota</taxon>
        <taxon>Flavobacteriia</taxon>
        <taxon>Flavobacteriales</taxon>
        <taxon>Flavobacteriaceae</taxon>
        <taxon>Winogradskyella</taxon>
    </lineage>
</organism>